<dbReference type="AlphaFoldDB" id="A0A165KIU4"/>
<evidence type="ECO:0000256" key="1">
    <source>
        <dbReference type="SAM" id="MobiDB-lite"/>
    </source>
</evidence>
<name>A0A165KIU4_EXIGL</name>
<dbReference type="EMBL" id="KV425943">
    <property type="protein sequence ID" value="KZV96404.1"/>
    <property type="molecule type" value="Genomic_DNA"/>
</dbReference>
<feature type="region of interest" description="Disordered" evidence="1">
    <location>
        <begin position="1"/>
        <end position="21"/>
    </location>
</feature>
<dbReference type="InParanoid" id="A0A165KIU4"/>
<dbReference type="OrthoDB" id="2535883at2759"/>
<feature type="transmembrane region" description="Helical" evidence="2">
    <location>
        <begin position="57"/>
        <end position="79"/>
    </location>
</feature>
<organism evidence="3 4">
    <name type="scientific">Exidia glandulosa HHB12029</name>
    <dbReference type="NCBI Taxonomy" id="1314781"/>
    <lineage>
        <taxon>Eukaryota</taxon>
        <taxon>Fungi</taxon>
        <taxon>Dikarya</taxon>
        <taxon>Basidiomycota</taxon>
        <taxon>Agaricomycotina</taxon>
        <taxon>Agaricomycetes</taxon>
        <taxon>Auriculariales</taxon>
        <taxon>Exidiaceae</taxon>
        <taxon>Exidia</taxon>
    </lineage>
</organism>
<keyword evidence="2" id="KW-1133">Transmembrane helix</keyword>
<evidence type="ECO:0000313" key="4">
    <source>
        <dbReference type="Proteomes" id="UP000077266"/>
    </source>
</evidence>
<protein>
    <submittedName>
        <fullName evidence="3">Uncharacterized protein</fullName>
    </submittedName>
</protein>
<proteinExistence type="predicted"/>
<sequence length="475" mass="53570">MASTTSYTPLPTEDVDDIPRRGGSIEGLRVIDSPALQRGDIFGFKAARRRALSSRSLILRATLFTAAVLSLLAIVRLNWFSRGKAECQRVMVRKFDSRDAGFCSEYGVYLHAKALEREMGWTVVPDTRDWIYGDLGEVFIPPTYECTVPSDVSDLNWAKPEPEWREFGAAGWKEANRLYLTRDYRHLLELERLLRLHGVDRNAMDDFVRKTKLWRVDAEHLTLPYGESVPRGVEKAFRAQAAVLEKEWIPTQRMQAQIDRLRERVGLEDIASRDRRPVVADDLSVYFRAAQHALSRLYVKQLTPASFPPRLGISPRPLLVVMTAETGIVESLIALDEKDEFEIILSPAEELTANETIEFDRVFGTTHEAATSSLGSRSLLSQRWSQKDFWRASPDLRLALTRQLVAELIVYSKYADAFVVSGNSNIGRIALLLAGEEGAMGPPGHRATGGRVRSIDVPWFPGVWFMSSFAPGQWS</sequence>
<keyword evidence="2" id="KW-0812">Transmembrane</keyword>
<keyword evidence="2" id="KW-0472">Membrane</keyword>
<gene>
    <name evidence="3" type="ORF">EXIGLDRAFT_765365</name>
</gene>
<dbReference type="Proteomes" id="UP000077266">
    <property type="component" value="Unassembled WGS sequence"/>
</dbReference>
<reference evidence="3 4" key="1">
    <citation type="journal article" date="2016" name="Mol. Biol. Evol.">
        <title>Comparative Genomics of Early-Diverging Mushroom-Forming Fungi Provides Insights into the Origins of Lignocellulose Decay Capabilities.</title>
        <authorList>
            <person name="Nagy L.G."/>
            <person name="Riley R."/>
            <person name="Tritt A."/>
            <person name="Adam C."/>
            <person name="Daum C."/>
            <person name="Floudas D."/>
            <person name="Sun H."/>
            <person name="Yadav J.S."/>
            <person name="Pangilinan J."/>
            <person name="Larsson K.H."/>
            <person name="Matsuura K."/>
            <person name="Barry K."/>
            <person name="Labutti K."/>
            <person name="Kuo R."/>
            <person name="Ohm R.A."/>
            <person name="Bhattacharya S.S."/>
            <person name="Shirouzu T."/>
            <person name="Yoshinaga Y."/>
            <person name="Martin F.M."/>
            <person name="Grigoriev I.V."/>
            <person name="Hibbett D.S."/>
        </authorList>
    </citation>
    <scope>NUCLEOTIDE SEQUENCE [LARGE SCALE GENOMIC DNA]</scope>
    <source>
        <strain evidence="3 4">HHB12029</strain>
    </source>
</reference>
<accession>A0A165KIU4</accession>
<evidence type="ECO:0000313" key="3">
    <source>
        <dbReference type="EMBL" id="KZV96404.1"/>
    </source>
</evidence>
<evidence type="ECO:0000256" key="2">
    <source>
        <dbReference type="SAM" id="Phobius"/>
    </source>
</evidence>
<keyword evidence="4" id="KW-1185">Reference proteome</keyword>